<evidence type="ECO:0000313" key="3">
    <source>
        <dbReference type="Proteomes" id="UP001596002"/>
    </source>
</evidence>
<keyword evidence="1" id="KW-0812">Transmembrane</keyword>
<keyword evidence="1" id="KW-1133">Transmembrane helix</keyword>
<reference evidence="3" key="1">
    <citation type="journal article" date="2019" name="Int. J. Syst. Evol. Microbiol.">
        <title>The Global Catalogue of Microorganisms (GCM) 10K type strain sequencing project: providing services to taxonomists for standard genome sequencing and annotation.</title>
        <authorList>
            <consortium name="The Broad Institute Genomics Platform"/>
            <consortium name="The Broad Institute Genome Sequencing Center for Infectious Disease"/>
            <person name="Wu L."/>
            <person name="Ma J."/>
        </authorList>
    </citation>
    <scope>NUCLEOTIDE SEQUENCE [LARGE SCALE GENOMIC DNA]</scope>
    <source>
        <strain evidence="3">WYCCWR 12678</strain>
    </source>
</reference>
<dbReference type="InterPro" id="IPR010390">
    <property type="entry name" value="ABC-2_transporter-like"/>
</dbReference>
<dbReference type="PANTHER" id="PTHR36832:SF1">
    <property type="entry name" value="SLR1174 PROTEIN"/>
    <property type="match status" value="1"/>
</dbReference>
<dbReference type="Proteomes" id="UP001596002">
    <property type="component" value="Unassembled WGS sequence"/>
</dbReference>
<feature type="transmembrane region" description="Helical" evidence="1">
    <location>
        <begin position="236"/>
        <end position="254"/>
    </location>
</feature>
<keyword evidence="3" id="KW-1185">Reference proteome</keyword>
<name>A0ABV9PW36_9BACL</name>
<feature type="transmembrane region" description="Helical" evidence="1">
    <location>
        <begin position="61"/>
        <end position="81"/>
    </location>
</feature>
<protein>
    <submittedName>
        <fullName evidence="2">ABC transporter permease</fullName>
    </submittedName>
</protein>
<dbReference type="RefSeq" id="WP_380023872.1">
    <property type="nucleotide sequence ID" value="NZ_JBHSHC010000013.1"/>
</dbReference>
<sequence>MQRLFHKYSQLMRVAWLILVEYRGETFFYMFGSFVTPLVTLAVWLAVSGEGTVGGYGQADFIRYFLAAMFVMRLTISWDVWELDAQIREGTFSSYLVRPFNPIHWRIAENLVYKLFYLVLMVLAWGISWIFLPVIRLELTGLQWGGAIISVVFAAAIRYLFGYCIGLLAFWTNRSVALFTLIDGIGYFLRGLIAPLALLPPFVRTIAEISPFYWMLGFPVDLLTRPWSEIDVVRGFMFQSVWLVLCLLMYAGLWRRGLKKYGAAGG</sequence>
<dbReference type="Pfam" id="PF06182">
    <property type="entry name" value="ABC2_membrane_6"/>
    <property type="match status" value="1"/>
</dbReference>
<dbReference type="PANTHER" id="PTHR36832">
    <property type="entry name" value="SLR1174 PROTEIN-RELATED"/>
    <property type="match status" value="1"/>
</dbReference>
<proteinExistence type="predicted"/>
<comment type="caution">
    <text evidence="2">The sequence shown here is derived from an EMBL/GenBank/DDBJ whole genome shotgun (WGS) entry which is preliminary data.</text>
</comment>
<gene>
    <name evidence="2" type="ORF">ACFO8Q_01865</name>
</gene>
<dbReference type="EMBL" id="JBHSHC010000013">
    <property type="protein sequence ID" value="MFC4766146.1"/>
    <property type="molecule type" value="Genomic_DNA"/>
</dbReference>
<feature type="transmembrane region" description="Helical" evidence="1">
    <location>
        <begin position="27"/>
        <end position="49"/>
    </location>
</feature>
<keyword evidence="1" id="KW-0472">Membrane</keyword>
<accession>A0ABV9PW36</accession>
<feature type="transmembrane region" description="Helical" evidence="1">
    <location>
        <begin position="147"/>
        <end position="171"/>
    </location>
</feature>
<organism evidence="2 3">
    <name type="scientific">Effusibacillus consociatus</name>
    <dbReference type="NCBI Taxonomy" id="1117041"/>
    <lineage>
        <taxon>Bacteria</taxon>
        <taxon>Bacillati</taxon>
        <taxon>Bacillota</taxon>
        <taxon>Bacilli</taxon>
        <taxon>Bacillales</taxon>
        <taxon>Alicyclobacillaceae</taxon>
        <taxon>Effusibacillus</taxon>
    </lineage>
</organism>
<feature type="transmembrane region" description="Helical" evidence="1">
    <location>
        <begin position="115"/>
        <end position="135"/>
    </location>
</feature>
<evidence type="ECO:0000313" key="2">
    <source>
        <dbReference type="EMBL" id="MFC4766146.1"/>
    </source>
</evidence>
<evidence type="ECO:0000256" key="1">
    <source>
        <dbReference type="SAM" id="Phobius"/>
    </source>
</evidence>